<dbReference type="PANTHER" id="PTHR23420">
    <property type="entry name" value="ADENOSYLHOMOCYSTEINASE"/>
    <property type="match status" value="1"/>
</dbReference>
<dbReference type="AlphaFoldDB" id="A0A7J0EQ98"/>
<dbReference type="Pfam" id="PF00670">
    <property type="entry name" value="AdoHcyase_NAD"/>
    <property type="match status" value="1"/>
</dbReference>
<proteinExistence type="inferred from homology"/>
<dbReference type="InterPro" id="IPR015878">
    <property type="entry name" value="Ado_hCys_hydrolase_NAD-bd"/>
</dbReference>
<evidence type="ECO:0000313" key="13">
    <source>
        <dbReference type="Proteomes" id="UP000585474"/>
    </source>
</evidence>
<dbReference type="InterPro" id="IPR000043">
    <property type="entry name" value="Adenosylhomocysteinase-like"/>
</dbReference>
<dbReference type="UniPathway" id="UPA00314">
    <property type="reaction ID" value="UER00076"/>
</dbReference>
<dbReference type="SUPFAM" id="SSF52283">
    <property type="entry name" value="Formate/glycerate dehydrogenase catalytic domain-like"/>
    <property type="match status" value="1"/>
</dbReference>
<gene>
    <name evidence="12" type="ORF">Acr_06g0001290</name>
</gene>
<dbReference type="SUPFAM" id="SSF51735">
    <property type="entry name" value="NAD(P)-binding Rossmann-fold domains"/>
    <property type="match status" value="1"/>
</dbReference>
<protein>
    <recommendedName>
        <fullName evidence="5">Adenosylhomocysteinase</fullName>
        <ecNumber evidence="9">3.13.2.1</ecNumber>
    </recommendedName>
    <alternativeName>
        <fullName evidence="8">S-adenosyl-L-homocysteine hydrolase</fullName>
    </alternativeName>
</protein>
<evidence type="ECO:0000256" key="6">
    <source>
        <dbReference type="ARBA" id="ARBA00022563"/>
    </source>
</evidence>
<dbReference type="Proteomes" id="UP000585474">
    <property type="component" value="Unassembled WGS sequence"/>
</dbReference>
<sequence length="252" mass="28044">MCCTSEAAMEGVIVVKLEDVVSNGDLFVTTTDNRDIIQLDHIKQMKHNAITCNMSTSDKEIDVLGLQVYPRIWRVKLKPLLDRYVFPATNVVLLAHGHASSVASSKGHPSVIMSYTFSNYVVALLDFRKEKNANKYEWTVYKLTKDQDEKIARLHLDIFVIRQAQTEPLCRSSVGMQWSVAIPSLKLFLSLHTLCIHGSFNLTVGEPFSKTAPASVPIVSILQLAAMEGILVVKLEDVVCNGDLFVTANYSN</sequence>
<evidence type="ECO:0000256" key="10">
    <source>
        <dbReference type="ARBA" id="ARBA00048858"/>
    </source>
</evidence>
<evidence type="ECO:0000256" key="5">
    <source>
        <dbReference type="ARBA" id="ARBA00022091"/>
    </source>
</evidence>
<dbReference type="GO" id="GO:0006730">
    <property type="term" value="P:one-carbon metabolic process"/>
    <property type="evidence" value="ECO:0007669"/>
    <property type="project" value="UniProtKB-KW"/>
</dbReference>
<name>A0A7J0EQ98_9ERIC</name>
<evidence type="ECO:0000256" key="8">
    <source>
        <dbReference type="ARBA" id="ARBA00033091"/>
    </source>
</evidence>
<keyword evidence="7" id="KW-0520">NAD</keyword>
<dbReference type="PANTHER" id="PTHR23420:SF0">
    <property type="entry name" value="ADENOSYLHOMOCYSTEINASE"/>
    <property type="match status" value="1"/>
</dbReference>
<dbReference type="EC" id="3.13.2.1" evidence="9"/>
<organism evidence="12 13">
    <name type="scientific">Actinidia rufa</name>
    <dbReference type="NCBI Taxonomy" id="165716"/>
    <lineage>
        <taxon>Eukaryota</taxon>
        <taxon>Viridiplantae</taxon>
        <taxon>Streptophyta</taxon>
        <taxon>Embryophyta</taxon>
        <taxon>Tracheophyta</taxon>
        <taxon>Spermatophyta</taxon>
        <taxon>Magnoliopsida</taxon>
        <taxon>eudicotyledons</taxon>
        <taxon>Gunneridae</taxon>
        <taxon>Pentapetalae</taxon>
        <taxon>asterids</taxon>
        <taxon>Ericales</taxon>
        <taxon>Actinidiaceae</taxon>
        <taxon>Actinidia</taxon>
    </lineage>
</organism>
<evidence type="ECO:0000256" key="9">
    <source>
        <dbReference type="ARBA" id="ARBA00034527"/>
    </source>
</evidence>
<reference evidence="12 13" key="1">
    <citation type="submission" date="2019-07" db="EMBL/GenBank/DDBJ databases">
        <title>De Novo Assembly of kiwifruit Actinidia rufa.</title>
        <authorList>
            <person name="Sugita-Konishi S."/>
            <person name="Sato K."/>
            <person name="Mori E."/>
            <person name="Abe Y."/>
            <person name="Kisaki G."/>
            <person name="Hamano K."/>
            <person name="Suezawa K."/>
            <person name="Otani M."/>
            <person name="Fukuda T."/>
            <person name="Manabe T."/>
            <person name="Gomi K."/>
            <person name="Tabuchi M."/>
            <person name="Akimitsu K."/>
            <person name="Kataoka I."/>
        </authorList>
    </citation>
    <scope>NUCLEOTIDE SEQUENCE [LARGE SCALE GENOMIC DNA]</scope>
    <source>
        <strain evidence="13">cv. Fuchu</strain>
    </source>
</reference>
<comment type="caution">
    <text evidence="12">The sequence shown here is derived from an EMBL/GenBank/DDBJ whole genome shotgun (WGS) entry which is preliminary data.</text>
</comment>
<evidence type="ECO:0000313" key="12">
    <source>
        <dbReference type="EMBL" id="GFY88189.1"/>
    </source>
</evidence>
<dbReference type="GO" id="GO:0004013">
    <property type="term" value="F:adenosylhomocysteinase activity"/>
    <property type="evidence" value="ECO:0007669"/>
    <property type="project" value="UniProtKB-EC"/>
</dbReference>
<feature type="domain" description="S-adenosyl-L-homocysteine hydrolase NAD binding" evidence="11">
    <location>
        <begin position="3"/>
        <end position="107"/>
    </location>
</feature>
<evidence type="ECO:0000256" key="1">
    <source>
        <dbReference type="ARBA" id="ARBA00001911"/>
    </source>
</evidence>
<evidence type="ECO:0000256" key="4">
    <source>
        <dbReference type="ARBA" id="ARBA00007122"/>
    </source>
</evidence>
<evidence type="ECO:0000256" key="7">
    <source>
        <dbReference type="ARBA" id="ARBA00023027"/>
    </source>
</evidence>
<comment type="cofactor">
    <cofactor evidence="1">
        <name>NAD(+)</name>
        <dbReference type="ChEBI" id="CHEBI:57540"/>
    </cofactor>
</comment>
<evidence type="ECO:0000256" key="3">
    <source>
        <dbReference type="ARBA" id="ARBA00005195"/>
    </source>
</evidence>
<keyword evidence="13" id="KW-1185">Reference proteome</keyword>
<dbReference type="InterPro" id="IPR036291">
    <property type="entry name" value="NAD(P)-bd_dom_sf"/>
</dbReference>
<dbReference type="EMBL" id="BJWL01000006">
    <property type="protein sequence ID" value="GFY88189.1"/>
    <property type="molecule type" value="Genomic_DNA"/>
</dbReference>
<dbReference type="GO" id="GO:0033353">
    <property type="term" value="P:S-adenosylmethionine cycle"/>
    <property type="evidence" value="ECO:0007669"/>
    <property type="project" value="TreeGrafter"/>
</dbReference>
<comment type="similarity">
    <text evidence="4">Belongs to the adenosylhomocysteinase family.</text>
</comment>
<evidence type="ECO:0000256" key="2">
    <source>
        <dbReference type="ARBA" id="ARBA00002639"/>
    </source>
</evidence>
<dbReference type="InterPro" id="IPR042172">
    <property type="entry name" value="Adenosylhomocyst_ase-like_sf"/>
</dbReference>
<comment type="function">
    <text evidence="2">Adenosylhomocysteine is a competitive inhibitor of S-adenosyl-L-methionine-dependent methyl transferase reactions; therefore adenosylhomocysteinase may play a key role in the control of methylations via regulation of the intracellular concentration of adenosylhomocysteine.</text>
</comment>
<dbReference type="SMART" id="SM00997">
    <property type="entry name" value="AdoHcyase_NAD"/>
    <property type="match status" value="1"/>
</dbReference>
<comment type="pathway">
    <text evidence="3">Amino-acid biosynthesis; L-homocysteine biosynthesis; L-homocysteine from S-adenosyl-L-homocysteine: step 1/1.</text>
</comment>
<dbReference type="Gene3D" id="3.40.50.720">
    <property type="entry name" value="NAD(P)-binding Rossmann-like Domain"/>
    <property type="match status" value="1"/>
</dbReference>
<accession>A0A7J0EQ98</accession>
<evidence type="ECO:0000259" key="11">
    <source>
        <dbReference type="SMART" id="SM00997"/>
    </source>
</evidence>
<dbReference type="Gene3D" id="3.40.50.1480">
    <property type="entry name" value="Adenosylhomocysteinase-like"/>
    <property type="match status" value="1"/>
</dbReference>
<dbReference type="GO" id="GO:0005829">
    <property type="term" value="C:cytosol"/>
    <property type="evidence" value="ECO:0007669"/>
    <property type="project" value="TreeGrafter"/>
</dbReference>
<keyword evidence="6" id="KW-0554">One-carbon metabolism</keyword>
<comment type="catalytic activity">
    <reaction evidence="10">
        <text>S-adenosyl-L-homocysteine + H2O = L-homocysteine + adenosine</text>
        <dbReference type="Rhea" id="RHEA:21708"/>
        <dbReference type="ChEBI" id="CHEBI:15377"/>
        <dbReference type="ChEBI" id="CHEBI:16335"/>
        <dbReference type="ChEBI" id="CHEBI:57856"/>
        <dbReference type="ChEBI" id="CHEBI:58199"/>
        <dbReference type="EC" id="3.13.2.1"/>
    </reaction>
</comment>